<feature type="binding site" evidence="9">
    <location>
        <position position="185"/>
    </location>
    <ligand>
        <name>1-deoxy-D-xylulose 5-phosphate</name>
        <dbReference type="ChEBI" id="CHEBI:57792"/>
    </ligand>
</feature>
<dbReference type="SUPFAM" id="SSF55347">
    <property type="entry name" value="Glyceraldehyde-3-phosphate dehydrogenase-like, C-terminal domain"/>
    <property type="match status" value="1"/>
</dbReference>
<reference evidence="13 14" key="1">
    <citation type="submission" date="2019-03" db="EMBL/GenBank/DDBJ databases">
        <title>Genomic Encyclopedia of Type Strains, Phase IV (KMG-IV): sequencing the most valuable type-strain genomes for metagenomic binning, comparative biology and taxonomic classification.</title>
        <authorList>
            <person name="Goeker M."/>
        </authorList>
    </citation>
    <scope>NUCLEOTIDE SEQUENCE [LARGE SCALE GENOMIC DNA]</scope>
    <source>
        <strain evidence="13 14">DSM 24984</strain>
    </source>
</reference>
<evidence type="ECO:0000256" key="8">
    <source>
        <dbReference type="ARBA" id="ARBA00048543"/>
    </source>
</evidence>
<keyword evidence="7 9" id="KW-0414">Isoprene biosynthesis</keyword>
<dbReference type="Gene3D" id="3.40.50.720">
    <property type="entry name" value="NAD(P)-binding Rossmann-like Domain"/>
    <property type="match status" value="1"/>
</dbReference>
<keyword evidence="6 9" id="KW-0464">Manganese</keyword>
<feature type="domain" description="1-deoxy-D-xylulose 5-phosphate reductoisomerase C-terminal" evidence="11">
    <location>
        <begin position="132"/>
        <end position="215"/>
    </location>
</feature>
<dbReference type="InterPro" id="IPR036291">
    <property type="entry name" value="NAD(P)-bd_dom_sf"/>
</dbReference>
<protein>
    <recommendedName>
        <fullName evidence="9">1-deoxy-D-xylulose 5-phosphate reductoisomerase</fullName>
        <shortName evidence="9">DXP reductoisomerase</shortName>
        <ecNumber evidence="9">1.1.1.267</ecNumber>
    </recommendedName>
    <alternativeName>
        <fullName evidence="9">1-deoxyxylulose-5-phosphate reductoisomerase</fullName>
    </alternativeName>
    <alternativeName>
        <fullName evidence="9">2-C-methyl-D-erythritol 4-phosphate synthase</fullName>
    </alternativeName>
</protein>
<feature type="binding site" evidence="9">
    <location>
        <position position="136"/>
    </location>
    <ligand>
        <name>Mn(2+)</name>
        <dbReference type="ChEBI" id="CHEBI:29035"/>
    </ligand>
</feature>
<feature type="binding site" evidence="9">
    <location>
        <position position="12"/>
    </location>
    <ligand>
        <name>NADPH</name>
        <dbReference type="ChEBI" id="CHEBI:57783"/>
    </ligand>
</feature>
<feature type="binding site" evidence="9">
    <location>
        <position position="111"/>
    </location>
    <ligand>
        <name>1-deoxy-D-xylulose 5-phosphate</name>
        <dbReference type="ChEBI" id="CHEBI:57792"/>
    </ligand>
</feature>
<keyword evidence="4 9" id="KW-0521">NADP</keyword>
<comment type="pathway">
    <text evidence="1 9">Isoprenoid biosynthesis; isopentenyl diphosphate biosynthesis via DXP pathway; isopentenyl diphosphate from 1-deoxy-D-xylulose 5-phosphate: step 1/6.</text>
</comment>
<feature type="domain" description="1-deoxy-D-xylulose 5-phosphate reductoisomerase N-terminal" evidence="10">
    <location>
        <begin position="4"/>
        <end position="118"/>
    </location>
</feature>
<keyword evidence="9" id="KW-0460">Magnesium</keyword>
<feature type="binding site" evidence="9">
    <location>
        <position position="13"/>
    </location>
    <ligand>
        <name>NADPH</name>
        <dbReference type="ChEBI" id="CHEBI:57783"/>
    </ligand>
</feature>
<dbReference type="Pfam" id="PF08436">
    <property type="entry name" value="DXP_redisom_C"/>
    <property type="match status" value="1"/>
</dbReference>
<feature type="binding site" evidence="9">
    <location>
        <position position="204"/>
    </location>
    <ligand>
        <name>1-deoxy-D-xylulose 5-phosphate</name>
        <dbReference type="ChEBI" id="CHEBI:57792"/>
    </ligand>
</feature>
<feature type="binding site" evidence="9">
    <location>
        <position position="138"/>
    </location>
    <ligand>
        <name>Mn(2+)</name>
        <dbReference type="ChEBI" id="CHEBI:29035"/>
    </ligand>
</feature>
<evidence type="ECO:0000256" key="6">
    <source>
        <dbReference type="ARBA" id="ARBA00023211"/>
    </source>
</evidence>
<dbReference type="InterPro" id="IPR003821">
    <property type="entry name" value="DXP_reductoisomerase"/>
</dbReference>
<dbReference type="GO" id="GO:0016853">
    <property type="term" value="F:isomerase activity"/>
    <property type="evidence" value="ECO:0007669"/>
    <property type="project" value="UniProtKB-KW"/>
</dbReference>
<evidence type="ECO:0000259" key="10">
    <source>
        <dbReference type="Pfam" id="PF02670"/>
    </source>
</evidence>
<dbReference type="AlphaFoldDB" id="A0A4R1KCZ5"/>
<dbReference type="SUPFAM" id="SSF69055">
    <property type="entry name" value="1-deoxy-D-xylulose-5-phosphate reductoisomerase, C-terminal domain"/>
    <property type="match status" value="1"/>
</dbReference>
<dbReference type="GO" id="GO:0030604">
    <property type="term" value="F:1-deoxy-D-xylulose-5-phosphate reductoisomerase activity"/>
    <property type="evidence" value="ECO:0007669"/>
    <property type="project" value="UniProtKB-UniRule"/>
</dbReference>
<keyword evidence="3 9" id="KW-0479">Metal-binding</keyword>
<evidence type="ECO:0000259" key="12">
    <source>
        <dbReference type="Pfam" id="PF13288"/>
    </source>
</evidence>
<dbReference type="SUPFAM" id="SSF51735">
    <property type="entry name" value="NAD(P)-binding Rossmann-fold domains"/>
    <property type="match status" value="1"/>
</dbReference>
<evidence type="ECO:0000313" key="14">
    <source>
        <dbReference type="Proteomes" id="UP000294614"/>
    </source>
</evidence>
<dbReference type="GO" id="GO:0070402">
    <property type="term" value="F:NADPH binding"/>
    <property type="evidence" value="ECO:0007669"/>
    <property type="project" value="InterPro"/>
</dbReference>
<feature type="binding site" evidence="9">
    <location>
        <position position="198"/>
    </location>
    <ligand>
        <name>1-deoxy-D-xylulose 5-phosphate</name>
        <dbReference type="ChEBI" id="CHEBI:57792"/>
    </ligand>
</feature>
<feature type="binding site" evidence="9">
    <location>
        <position position="137"/>
    </location>
    <ligand>
        <name>1-deoxy-D-xylulose 5-phosphate</name>
        <dbReference type="ChEBI" id="CHEBI:57792"/>
    </ligand>
</feature>
<evidence type="ECO:0000256" key="4">
    <source>
        <dbReference type="ARBA" id="ARBA00022857"/>
    </source>
</evidence>
<dbReference type="HAMAP" id="MF_00183">
    <property type="entry name" value="DXP_reductoisom"/>
    <property type="match status" value="1"/>
</dbReference>
<dbReference type="PANTHER" id="PTHR30525">
    <property type="entry name" value="1-DEOXY-D-XYLULOSE 5-PHOSPHATE REDUCTOISOMERASE"/>
    <property type="match status" value="1"/>
</dbReference>
<feature type="domain" description="DXP reductoisomerase C-terminal" evidence="12">
    <location>
        <begin position="247"/>
        <end position="364"/>
    </location>
</feature>
<dbReference type="InterPro" id="IPR036169">
    <property type="entry name" value="DXPR_C_sf"/>
</dbReference>
<dbReference type="GO" id="GO:0051484">
    <property type="term" value="P:isopentenyl diphosphate biosynthetic process, methylerythritol 4-phosphate pathway involved in terpenoid biosynthetic process"/>
    <property type="evidence" value="ECO:0007669"/>
    <property type="project" value="TreeGrafter"/>
</dbReference>
<evidence type="ECO:0000256" key="2">
    <source>
        <dbReference type="ARBA" id="ARBA00006825"/>
    </source>
</evidence>
<evidence type="ECO:0000259" key="11">
    <source>
        <dbReference type="Pfam" id="PF08436"/>
    </source>
</evidence>
<evidence type="ECO:0000256" key="1">
    <source>
        <dbReference type="ARBA" id="ARBA00005094"/>
    </source>
</evidence>
<dbReference type="UniPathway" id="UPA00056">
    <property type="reaction ID" value="UER00092"/>
</dbReference>
<dbReference type="PIRSF" id="PIRSF006205">
    <property type="entry name" value="Dxp_reductismrs"/>
    <property type="match status" value="1"/>
</dbReference>
<feature type="binding site" evidence="9">
    <location>
        <position position="112"/>
    </location>
    <ligand>
        <name>NADPH</name>
        <dbReference type="ChEBI" id="CHEBI:57783"/>
    </ligand>
</feature>
<comment type="similarity">
    <text evidence="2 9">Belongs to the DXR family.</text>
</comment>
<dbReference type="Proteomes" id="UP000294614">
    <property type="component" value="Unassembled WGS sequence"/>
</dbReference>
<evidence type="ECO:0000256" key="5">
    <source>
        <dbReference type="ARBA" id="ARBA00023002"/>
    </source>
</evidence>
<keyword evidence="14" id="KW-1185">Reference proteome</keyword>
<evidence type="ECO:0000313" key="13">
    <source>
        <dbReference type="EMBL" id="TCK62412.1"/>
    </source>
</evidence>
<accession>A0A4R1KCZ5</accession>
<comment type="catalytic activity">
    <reaction evidence="8">
        <text>2-C-methyl-D-erythritol 4-phosphate + NADP(+) = 1-deoxy-D-xylulose 5-phosphate + NADPH + H(+)</text>
        <dbReference type="Rhea" id="RHEA:13717"/>
        <dbReference type="ChEBI" id="CHEBI:15378"/>
        <dbReference type="ChEBI" id="CHEBI:57783"/>
        <dbReference type="ChEBI" id="CHEBI:57792"/>
        <dbReference type="ChEBI" id="CHEBI:58262"/>
        <dbReference type="ChEBI" id="CHEBI:58349"/>
        <dbReference type="EC" id="1.1.1.267"/>
    </reaction>
    <physiologicalReaction direction="right-to-left" evidence="8">
        <dbReference type="Rhea" id="RHEA:13719"/>
    </physiologicalReaction>
</comment>
<sequence length="375" mass="40564">MKRIGIIGSTGSIGRQALDVVKRNPGKYEVVFLSCNGNLELMREQGRECAAKYLCSTGLSGEGILCGESEILKILDSEAIDMVLLAAVGAAGTVYAYETVKRGITLALANKESIVASGRILFDTAARTGAKILPVDSEHSAIFQCLQGQDKNFLHSVTLTASGGAFRNTPADALDYVTLEQALRHPNWSMGSKITIDSATMMNKGLELIEARFLFDIEPSMLRVVIHPQSVVHSFVSFRDGSMIAQMGEPDMRTPIAYAMAYPERTESGVQPLNLAQVGALTFFEPDMEKYPCLQIAAEVLKKDSNAPMIVMNAANEVAVAEFLGGRIGYTAIPEAISAVLDSFMPQEPQNIAEVLAADSEARAAAEKVIKRFYR</sequence>
<feature type="binding site" evidence="9">
    <location>
        <position position="203"/>
    </location>
    <ligand>
        <name>1-deoxy-D-xylulose 5-phosphate</name>
        <dbReference type="ChEBI" id="CHEBI:57792"/>
    </ligand>
</feature>
<dbReference type="NCBIfam" id="TIGR00243">
    <property type="entry name" value="Dxr"/>
    <property type="match status" value="1"/>
</dbReference>
<comment type="cofactor">
    <cofactor evidence="9">
        <name>Mg(2+)</name>
        <dbReference type="ChEBI" id="CHEBI:18420"/>
    </cofactor>
    <cofactor evidence="9">
        <name>Mn(2+)</name>
        <dbReference type="ChEBI" id="CHEBI:29035"/>
    </cofactor>
</comment>
<feature type="binding site" evidence="9">
    <location>
        <position position="11"/>
    </location>
    <ligand>
        <name>NADPH</name>
        <dbReference type="ChEBI" id="CHEBI:57783"/>
    </ligand>
</feature>
<feature type="binding site" evidence="9">
    <location>
        <position position="207"/>
    </location>
    <ligand>
        <name>1-deoxy-D-xylulose 5-phosphate</name>
        <dbReference type="ChEBI" id="CHEBI:57792"/>
    </ligand>
</feature>
<feature type="binding site" evidence="9">
    <location>
        <position position="162"/>
    </location>
    <ligand>
        <name>1-deoxy-D-xylulose 5-phosphate</name>
        <dbReference type="ChEBI" id="CHEBI:57792"/>
    </ligand>
</feature>
<dbReference type="InterPro" id="IPR013512">
    <property type="entry name" value="DXP_reductoisomerase_N"/>
</dbReference>
<comment type="caution">
    <text evidence="9">Lacks conserved residue(s) required for the propagation of feature annotation.</text>
</comment>
<evidence type="ECO:0000256" key="7">
    <source>
        <dbReference type="ARBA" id="ARBA00023229"/>
    </source>
</evidence>
<dbReference type="PANTHER" id="PTHR30525:SF0">
    <property type="entry name" value="1-DEOXY-D-XYLULOSE 5-PHOSPHATE REDUCTOISOMERASE, CHLOROPLASTIC"/>
    <property type="match status" value="1"/>
</dbReference>
<dbReference type="OrthoDB" id="9806546at2"/>
<feature type="binding site" evidence="9">
    <location>
        <position position="191"/>
    </location>
    <ligand>
        <name>NADPH</name>
        <dbReference type="ChEBI" id="CHEBI:57783"/>
    </ligand>
</feature>
<dbReference type="Pfam" id="PF13288">
    <property type="entry name" value="DXPR_C"/>
    <property type="match status" value="1"/>
</dbReference>
<feature type="binding site" evidence="9">
    <location>
        <position position="110"/>
    </location>
    <ligand>
        <name>NADPH</name>
        <dbReference type="ChEBI" id="CHEBI:57783"/>
    </ligand>
</feature>
<dbReference type="InterPro" id="IPR026877">
    <property type="entry name" value="DXPR_C"/>
</dbReference>
<dbReference type="EC" id="1.1.1.267" evidence="9"/>
<evidence type="ECO:0000256" key="3">
    <source>
        <dbReference type="ARBA" id="ARBA00022723"/>
    </source>
</evidence>
<keyword evidence="5 9" id="KW-0560">Oxidoreductase</keyword>
<gene>
    <name evidence="9" type="primary">dxr</name>
    <name evidence="13" type="ORF">C8D98_0938</name>
</gene>
<comment type="function">
    <text evidence="9">Catalyzes the NADPH-dependent rearrangement and reduction of 1-deoxy-D-xylulose-5-phosphate (DXP) to 2-C-methyl-D-erythritol 4-phosphate (MEP).</text>
</comment>
<proteinExistence type="inferred from homology"/>
<feature type="binding site" evidence="9">
    <location>
        <position position="138"/>
    </location>
    <ligand>
        <name>1-deoxy-D-xylulose 5-phosphate</name>
        <dbReference type="ChEBI" id="CHEBI:57792"/>
    </ligand>
</feature>
<dbReference type="Pfam" id="PF02670">
    <property type="entry name" value="DXP_reductoisom"/>
    <property type="match status" value="1"/>
</dbReference>
<dbReference type="EMBL" id="SMGG01000003">
    <property type="protein sequence ID" value="TCK62412.1"/>
    <property type="molecule type" value="Genomic_DNA"/>
</dbReference>
<name>A0A4R1KCZ5_9BACT</name>
<evidence type="ECO:0000256" key="9">
    <source>
        <dbReference type="HAMAP-Rule" id="MF_00183"/>
    </source>
</evidence>
<dbReference type="Gene3D" id="1.10.1740.10">
    <property type="match status" value="1"/>
</dbReference>
<comment type="caution">
    <text evidence="13">The sequence shown here is derived from an EMBL/GenBank/DDBJ whole genome shotgun (WGS) entry which is preliminary data.</text>
</comment>
<feature type="binding site" evidence="9">
    <location>
        <position position="10"/>
    </location>
    <ligand>
        <name>NADPH</name>
        <dbReference type="ChEBI" id="CHEBI:57783"/>
    </ligand>
</feature>
<dbReference type="InterPro" id="IPR013644">
    <property type="entry name" value="DXP_reductoisomerase_C"/>
</dbReference>
<dbReference type="GO" id="GO:0030145">
    <property type="term" value="F:manganese ion binding"/>
    <property type="evidence" value="ECO:0007669"/>
    <property type="project" value="TreeGrafter"/>
</dbReference>
<keyword evidence="13" id="KW-0413">Isomerase</keyword>
<feature type="binding site" evidence="9">
    <location>
        <position position="38"/>
    </location>
    <ligand>
        <name>NADPH</name>
        <dbReference type="ChEBI" id="CHEBI:57783"/>
    </ligand>
</feature>
<feature type="binding site" evidence="9">
    <location>
        <position position="207"/>
    </location>
    <ligand>
        <name>Mn(2+)</name>
        <dbReference type="ChEBI" id="CHEBI:29035"/>
    </ligand>
</feature>
<organism evidence="13 14">
    <name type="scientific">Seleniivibrio woodruffii</name>
    <dbReference type="NCBI Taxonomy" id="1078050"/>
    <lineage>
        <taxon>Bacteria</taxon>
        <taxon>Pseudomonadati</taxon>
        <taxon>Deferribacterota</taxon>
        <taxon>Deferribacteres</taxon>
        <taxon>Deferribacterales</taxon>
        <taxon>Geovibrionaceae</taxon>
        <taxon>Seleniivibrio</taxon>
    </lineage>
</organism>
<dbReference type="RefSeq" id="WP_132872449.1">
    <property type="nucleotide sequence ID" value="NZ_SMGG01000003.1"/>
</dbReference>